<evidence type="ECO:0000313" key="4">
    <source>
        <dbReference type="EMBL" id="PIK57415.1"/>
    </source>
</evidence>
<evidence type="ECO:0000259" key="3">
    <source>
        <dbReference type="Pfam" id="PF20478"/>
    </source>
</evidence>
<dbReference type="PANTHER" id="PTHR36981">
    <property type="entry name" value="ZGC:195170"/>
    <property type="match status" value="1"/>
</dbReference>
<keyword evidence="2" id="KW-0732">Signal</keyword>
<comment type="caution">
    <text evidence="4">The sequence shown here is derived from an EMBL/GenBank/DDBJ whole genome shotgun (WGS) entry which is preliminary data.</text>
</comment>
<proteinExistence type="predicted"/>
<dbReference type="AlphaFoldDB" id="A0A2G8LB27"/>
<accession>A0A2G8LB27</accession>
<evidence type="ECO:0000256" key="2">
    <source>
        <dbReference type="SAM" id="SignalP"/>
    </source>
</evidence>
<dbReference type="Proteomes" id="UP000230750">
    <property type="component" value="Unassembled WGS sequence"/>
</dbReference>
<dbReference type="EMBL" id="MRZV01000143">
    <property type="protein sequence ID" value="PIK57415.1"/>
    <property type="molecule type" value="Genomic_DNA"/>
</dbReference>
<feature type="signal peptide" evidence="2">
    <location>
        <begin position="1"/>
        <end position="21"/>
    </location>
</feature>
<feature type="region of interest" description="Disordered" evidence="1">
    <location>
        <begin position="444"/>
        <end position="474"/>
    </location>
</feature>
<dbReference type="InterPro" id="IPR013783">
    <property type="entry name" value="Ig-like_fold"/>
</dbReference>
<protein>
    <recommendedName>
        <fullName evidence="3">P2X purinoreceptor 7 intracellular domain-containing protein</fullName>
    </recommendedName>
</protein>
<dbReference type="OrthoDB" id="5978203at2759"/>
<feature type="chain" id="PRO_5013795621" description="P2X purinoreceptor 7 intracellular domain-containing protein" evidence="2">
    <location>
        <begin position="22"/>
        <end position="658"/>
    </location>
</feature>
<gene>
    <name evidence="4" type="ORF">BSL78_05681</name>
</gene>
<dbReference type="Pfam" id="PF20478">
    <property type="entry name" value="P2RX7_C"/>
    <property type="match status" value="1"/>
</dbReference>
<keyword evidence="5" id="KW-1185">Reference proteome</keyword>
<feature type="domain" description="P2X purinoreceptor 7 intracellular" evidence="3">
    <location>
        <begin position="518"/>
        <end position="650"/>
    </location>
</feature>
<evidence type="ECO:0000313" key="5">
    <source>
        <dbReference type="Proteomes" id="UP000230750"/>
    </source>
</evidence>
<organism evidence="4 5">
    <name type="scientific">Stichopus japonicus</name>
    <name type="common">Sea cucumber</name>
    <dbReference type="NCBI Taxonomy" id="307972"/>
    <lineage>
        <taxon>Eukaryota</taxon>
        <taxon>Metazoa</taxon>
        <taxon>Echinodermata</taxon>
        <taxon>Eleutherozoa</taxon>
        <taxon>Echinozoa</taxon>
        <taxon>Holothuroidea</taxon>
        <taxon>Aspidochirotacea</taxon>
        <taxon>Aspidochirotida</taxon>
        <taxon>Stichopodidae</taxon>
        <taxon>Apostichopus</taxon>
    </lineage>
</organism>
<evidence type="ECO:0000256" key="1">
    <source>
        <dbReference type="SAM" id="MobiDB-lite"/>
    </source>
</evidence>
<dbReference type="InterPro" id="IPR046815">
    <property type="entry name" value="P2RX7_C"/>
</dbReference>
<dbReference type="Gene3D" id="2.60.40.10">
    <property type="entry name" value="Immunoglobulins"/>
    <property type="match status" value="1"/>
</dbReference>
<name>A0A2G8LB27_STIJA</name>
<reference evidence="4 5" key="1">
    <citation type="journal article" date="2017" name="PLoS Biol.">
        <title>The sea cucumber genome provides insights into morphological evolution and visceral regeneration.</title>
        <authorList>
            <person name="Zhang X."/>
            <person name="Sun L."/>
            <person name="Yuan J."/>
            <person name="Sun Y."/>
            <person name="Gao Y."/>
            <person name="Zhang L."/>
            <person name="Li S."/>
            <person name="Dai H."/>
            <person name="Hamel J.F."/>
            <person name="Liu C."/>
            <person name="Yu Y."/>
            <person name="Liu S."/>
            <person name="Lin W."/>
            <person name="Guo K."/>
            <person name="Jin S."/>
            <person name="Xu P."/>
            <person name="Storey K.B."/>
            <person name="Huan P."/>
            <person name="Zhang T."/>
            <person name="Zhou Y."/>
            <person name="Zhang J."/>
            <person name="Lin C."/>
            <person name="Li X."/>
            <person name="Xing L."/>
            <person name="Huo D."/>
            <person name="Sun M."/>
            <person name="Wang L."/>
            <person name="Mercier A."/>
            <person name="Li F."/>
            <person name="Yang H."/>
            <person name="Xiang J."/>
        </authorList>
    </citation>
    <scope>NUCLEOTIDE SEQUENCE [LARGE SCALE GENOMIC DNA]</scope>
    <source>
        <strain evidence="4">Shaxun</strain>
        <tissue evidence="4">Muscle</tissue>
    </source>
</reference>
<dbReference type="PANTHER" id="PTHR36981:SF3">
    <property type="entry name" value="UBIQUITIN-LIKE PROTEASE FAMILY PROFILE DOMAIN-CONTAINING PROTEIN"/>
    <property type="match status" value="1"/>
</dbReference>
<sequence>MDESIFQTIIILGFVLCLGKGQETCKDYKDDIELVYGVHGQNITLSCELQPHCGRGRWAFRTSPVKYLIAGSCSNCGESFSVNDINGDIMYSSLHINNIHDSLAGIYDCYCQFNDRTNRVKCFKLQIINASCQLEFTQNDQVKVGSELLSIKTSQDGCRISCRINNLCETRIILINETANSQSTSTMKEDFFHIATASSVTTYPNNNSHRTTVTAGIYIDLVWMRSKPPVINCRVVCIDSLHGVYLLSNGVSIEEEEKRKVFIIGITVLNKVLLMVYKALYNMSPQYIRDMIVDHRPSRQLRSKSLDLLNEPRSKFKSAGDRAFSVFTPRLWNNTDITIRQSTSVKSFKAKLNNLYVERSLWVFHNSSGEAVRTVKVNTDDNITARCVSEVAKLNTNCKNKSEPMSCKCRALVNAVNLPGEPELDARVNRLVFCNYHCKCGTKKRPCRNKAPEESSASSEESSSDEGRTEDVQGSVEEAIDESAGSISHEANIQRYVKGLSRERLEDVATELLRRQPEALSDFTPPQTTRENQPTEIPLWCKCTKCSPMPTIIENKCCCRRIGDCITESQAFRDICLNVNVLSVNMQVREDELANEENRSNSNYRHYSYRNYIYWKFGRLGRGNRLVIPACCVIKIRQRFPSADGQYKGFIAGENLQD</sequence>